<evidence type="ECO:0008006" key="2">
    <source>
        <dbReference type="Google" id="ProtNLM"/>
    </source>
</evidence>
<sequence>MGLLEELRKMYRGAVVDLAKVGSPVALWHFVWNGILNEWMKWFGHSDRLWNFMYSNLNYVKKMEDPSQQQRYLELGDLMKKVARPNPAVLDVGCGIANALQIWREHIKSYEGIDIAKAAIEAARSAFLPDGSVHPFKFEATSFQDYVSETTFDVIVFNESLYYVKSVDGALDMALKAWRLLPRGGVLLISMSETHHAQKIWDALDQSLLQEPEIQRMSQRAVAKEGNTWTVTAYVKKAAK</sequence>
<dbReference type="CDD" id="cd02440">
    <property type="entry name" value="AdoMet_MTases"/>
    <property type="match status" value="1"/>
</dbReference>
<dbReference type="Gene3D" id="3.40.50.150">
    <property type="entry name" value="Vaccinia Virus protein VP39"/>
    <property type="match status" value="1"/>
</dbReference>
<dbReference type="PANTHER" id="PTHR43861:SF1">
    <property type="entry name" value="TRANS-ACONITATE 2-METHYLTRANSFERASE"/>
    <property type="match status" value="1"/>
</dbReference>
<dbReference type="InterPro" id="IPR029063">
    <property type="entry name" value="SAM-dependent_MTases_sf"/>
</dbReference>
<dbReference type="SUPFAM" id="SSF53335">
    <property type="entry name" value="S-adenosyl-L-methionine-dependent methyltransferases"/>
    <property type="match status" value="1"/>
</dbReference>
<evidence type="ECO:0000313" key="1">
    <source>
        <dbReference type="EMBL" id="CAD9580876.1"/>
    </source>
</evidence>
<accession>A0A7S2P7K5</accession>
<name>A0A7S2P7K5_9DINO</name>
<dbReference type="PANTHER" id="PTHR43861">
    <property type="entry name" value="TRANS-ACONITATE 2-METHYLTRANSFERASE-RELATED"/>
    <property type="match status" value="1"/>
</dbReference>
<dbReference type="AlphaFoldDB" id="A0A7S2P7K5"/>
<organism evidence="1">
    <name type="scientific">Zooxanthella nutricula</name>
    <dbReference type="NCBI Taxonomy" id="1333877"/>
    <lineage>
        <taxon>Eukaryota</taxon>
        <taxon>Sar</taxon>
        <taxon>Alveolata</taxon>
        <taxon>Dinophyceae</taxon>
        <taxon>Peridiniales</taxon>
        <taxon>Peridiniales incertae sedis</taxon>
        <taxon>Zooxanthella</taxon>
    </lineage>
</organism>
<proteinExistence type="predicted"/>
<reference evidence="1" key="1">
    <citation type="submission" date="2021-01" db="EMBL/GenBank/DDBJ databases">
        <authorList>
            <person name="Corre E."/>
            <person name="Pelletier E."/>
            <person name="Niang G."/>
            <person name="Scheremetjew M."/>
            <person name="Finn R."/>
            <person name="Kale V."/>
            <person name="Holt S."/>
            <person name="Cochrane G."/>
            <person name="Meng A."/>
            <person name="Brown T."/>
            <person name="Cohen L."/>
        </authorList>
    </citation>
    <scope>NUCLEOTIDE SEQUENCE</scope>
    <source>
        <strain evidence="1">RCC3387</strain>
    </source>
</reference>
<gene>
    <name evidence="1" type="ORF">BRAN1462_LOCUS31274</name>
</gene>
<dbReference type="Pfam" id="PF13489">
    <property type="entry name" value="Methyltransf_23"/>
    <property type="match status" value="1"/>
</dbReference>
<dbReference type="EMBL" id="HBGW01049125">
    <property type="protein sequence ID" value="CAD9580876.1"/>
    <property type="molecule type" value="Transcribed_RNA"/>
</dbReference>
<protein>
    <recommendedName>
        <fullName evidence="2">Methyltransferase domain-containing protein</fullName>
    </recommendedName>
</protein>